<dbReference type="EMBL" id="AP027742">
    <property type="protein sequence ID" value="BDZ78729.1"/>
    <property type="molecule type" value="Genomic_DNA"/>
</dbReference>
<feature type="transmembrane region" description="Helical" evidence="1">
    <location>
        <begin position="7"/>
        <end position="24"/>
    </location>
</feature>
<dbReference type="RefSeq" id="WP_230104985.1">
    <property type="nucleotide sequence ID" value="NZ_AP024845.1"/>
</dbReference>
<protein>
    <submittedName>
        <fullName evidence="2">Uncharacterized protein</fullName>
    </submittedName>
</protein>
<gene>
    <name evidence="2" type="ORF">Lac1_29120</name>
</gene>
<keyword evidence="1" id="KW-1133">Transmembrane helix</keyword>
<keyword evidence="1" id="KW-0812">Transmembrane</keyword>
<keyword evidence="3" id="KW-1185">Reference proteome</keyword>
<evidence type="ECO:0000313" key="3">
    <source>
        <dbReference type="Proteomes" id="UP001305815"/>
    </source>
</evidence>
<name>A0ABN6Z4X4_9FIRM</name>
<accession>A0ABN6Z4X4</accession>
<evidence type="ECO:0000256" key="1">
    <source>
        <dbReference type="SAM" id="Phobius"/>
    </source>
</evidence>
<reference evidence="3" key="1">
    <citation type="journal article" date="2023" name="Int. J. Syst. Evol. Microbiol.">
        <title>Claveliimonas bilis gen. nov., sp. nov., deoxycholic acid-producing bacteria isolated from human faeces, and reclassification of Sellimonas monacensis Zenner et al. 2021 as Claveliimonas monacensis comb. nov.</title>
        <authorList>
            <person name="Hisatomi A."/>
            <person name="Kastawa N.W.E.P.G."/>
            <person name="Song I."/>
            <person name="Ohkuma M."/>
            <person name="Fukiya S."/>
            <person name="Sakamoto M."/>
        </authorList>
    </citation>
    <scope>NUCLEOTIDE SEQUENCE [LARGE SCALE GENOMIC DNA]</scope>
    <source>
        <strain evidence="3">12BBH14</strain>
    </source>
</reference>
<sequence>MSNTVKNLIMVIVFIVCLALVIIGQKTISVTGLATQLVGLVGLLTLLFIYNHKYK</sequence>
<dbReference type="Proteomes" id="UP001305815">
    <property type="component" value="Chromosome"/>
</dbReference>
<evidence type="ECO:0000313" key="2">
    <source>
        <dbReference type="EMBL" id="BDZ78729.1"/>
    </source>
</evidence>
<dbReference type="Pfam" id="PF21844">
    <property type="entry name" value="DUF6903"/>
    <property type="match status" value="1"/>
</dbReference>
<proteinExistence type="predicted"/>
<keyword evidence="1" id="KW-0472">Membrane</keyword>
<dbReference type="InterPro" id="IPR054198">
    <property type="entry name" value="DUF6903"/>
</dbReference>
<feature type="transmembrane region" description="Helical" evidence="1">
    <location>
        <begin position="30"/>
        <end position="50"/>
    </location>
</feature>
<organism evidence="2 3">
    <name type="scientific">Claveliimonas bilis</name>
    <dbReference type="NCBI Taxonomy" id="3028070"/>
    <lineage>
        <taxon>Bacteria</taxon>
        <taxon>Bacillati</taxon>
        <taxon>Bacillota</taxon>
        <taxon>Clostridia</taxon>
        <taxon>Lachnospirales</taxon>
        <taxon>Lachnospiraceae</taxon>
        <taxon>Claveliimonas</taxon>
    </lineage>
</organism>